<reference evidence="3" key="1">
    <citation type="submission" date="2011-07" db="EMBL/GenBank/DDBJ databases">
        <authorList>
            <consortium name="Caenorhabditis brenneri Sequencing and Analysis Consortium"/>
            <person name="Wilson R.K."/>
        </authorList>
    </citation>
    <scope>NUCLEOTIDE SEQUENCE [LARGE SCALE GENOMIC DNA]</scope>
    <source>
        <strain evidence="3">PB2801</strain>
    </source>
</reference>
<dbReference type="STRING" id="135651.G0NW62"/>
<dbReference type="Pfam" id="PF03409">
    <property type="entry name" value="Glycoprotein"/>
    <property type="match status" value="1"/>
</dbReference>
<evidence type="ECO:0000313" key="2">
    <source>
        <dbReference type="EMBL" id="EGT38643.1"/>
    </source>
</evidence>
<proteinExistence type="predicted"/>
<organism evidence="3">
    <name type="scientific">Caenorhabditis brenneri</name>
    <name type="common">Nematode worm</name>
    <dbReference type="NCBI Taxonomy" id="135651"/>
    <lineage>
        <taxon>Eukaryota</taxon>
        <taxon>Metazoa</taxon>
        <taxon>Ecdysozoa</taxon>
        <taxon>Nematoda</taxon>
        <taxon>Chromadorea</taxon>
        <taxon>Rhabditida</taxon>
        <taxon>Rhabditina</taxon>
        <taxon>Rhabditomorpha</taxon>
        <taxon>Rhabditoidea</taxon>
        <taxon>Rhabditidae</taxon>
        <taxon>Peloderinae</taxon>
        <taxon>Caenorhabditis</taxon>
    </lineage>
</organism>
<keyword evidence="3" id="KW-1185">Reference proteome</keyword>
<dbReference type="GO" id="GO:0045121">
    <property type="term" value="C:membrane raft"/>
    <property type="evidence" value="ECO:0007669"/>
    <property type="project" value="TreeGrafter"/>
</dbReference>
<keyword evidence="1" id="KW-0732">Signal</keyword>
<feature type="chain" id="PRO_5003405975" description="CUB-like domain-containing protein" evidence="1">
    <location>
        <begin position="18"/>
        <end position="471"/>
    </location>
</feature>
<feature type="signal peptide" evidence="1">
    <location>
        <begin position="1"/>
        <end position="17"/>
    </location>
</feature>
<dbReference type="HOGENOM" id="CLU_040349_1_0_1"/>
<dbReference type="eggNOG" id="ENOG502SG5B">
    <property type="taxonomic scope" value="Eukaryota"/>
</dbReference>
<evidence type="ECO:0000256" key="1">
    <source>
        <dbReference type="SAM" id="SignalP"/>
    </source>
</evidence>
<dbReference type="InterPro" id="IPR005071">
    <property type="entry name" value="Glycoprotein"/>
</dbReference>
<evidence type="ECO:0000313" key="3">
    <source>
        <dbReference type="Proteomes" id="UP000008068"/>
    </source>
</evidence>
<dbReference type="GO" id="GO:0045087">
    <property type="term" value="P:innate immune response"/>
    <property type="evidence" value="ECO:0007669"/>
    <property type="project" value="TreeGrafter"/>
</dbReference>
<dbReference type="InParanoid" id="G0NW62"/>
<evidence type="ECO:0008006" key="4">
    <source>
        <dbReference type="Google" id="ProtNLM"/>
    </source>
</evidence>
<dbReference type="OMA" id="CNITQIA"/>
<dbReference type="Proteomes" id="UP000008068">
    <property type="component" value="Unassembled WGS sequence"/>
</dbReference>
<gene>
    <name evidence="2" type="ORF">CAEBREN_14283</name>
</gene>
<sequence length="471" mass="52447">MSRLLFCLFFNFWAISAIPQAIPLYEFTSFANFVLNNVERGWNLSAIKNKKKEKKPIVDINLRETICTTNLLNCNTVLDGCREGKNRDVCVCDLFEMLAVMIKESGARLYVASNDNNQYLKNITVATGATSITLDKLSELNDDGTPKSVQINGNVVVTSSNDDSTTYALSGYLYITTKLQADDPRFSVFVIKSANVISSAIANSTTVILNTALRGGIAGDQPSKTSYVTNIEQPTEAKIRFHWGIPQDDSNMNTNNNTFFRNPMELVDENQTYRMFFNNVEPLQVGLNYWYITAMGPFTMKLENTYVSNHNYTTTAVNTTGILVNRLIYQEHVVNFTPDTTRSGIGGAFVSAYIDNDYLGIFVNYQNGGQITNKLNRSSETQTYFFSYEQATRLTVTSGTMVPGDFYIQYFSFSGVLYPSTTEAPTTTVPTTVTRTGTQVSSTTVVTTTKASTGLLETRFCLLILLFVLLL</sequence>
<name>G0NW62_CAEBE</name>
<dbReference type="EMBL" id="GL379961">
    <property type="protein sequence ID" value="EGT38643.1"/>
    <property type="molecule type" value="Genomic_DNA"/>
</dbReference>
<accession>G0NW62</accession>
<protein>
    <recommendedName>
        <fullName evidence="4">CUB-like domain-containing protein</fullName>
    </recommendedName>
</protein>
<dbReference type="PANTHER" id="PTHR21733:SF7">
    <property type="entry name" value="CUB_2 DOMAIN-CONTAINING PROTEIN-RELATED"/>
    <property type="match status" value="1"/>
</dbReference>
<dbReference type="PANTHER" id="PTHR21733">
    <property type="entry name" value="CUB_2 DOMAIN-CONTAINING PROTEIN-RELATED-RELATED"/>
    <property type="match status" value="1"/>
</dbReference>
<dbReference type="AlphaFoldDB" id="G0NW62"/>